<evidence type="ECO:0000256" key="1">
    <source>
        <dbReference type="SAM" id="Phobius"/>
    </source>
</evidence>
<dbReference type="EnsemblMetazoa" id="SMAR010799-RA">
    <property type="protein sequence ID" value="SMAR010799-PA"/>
    <property type="gene ID" value="SMAR010799"/>
</dbReference>
<organism evidence="2 3">
    <name type="scientific">Strigamia maritima</name>
    <name type="common">European centipede</name>
    <name type="synonym">Geophilus maritimus</name>
    <dbReference type="NCBI Taxonomy" id="126957"/>
    <lineage>
        <taxon>Eukaryota</taxon>
        <taxon>Metazoa</taxon>
        <taxon>Ecdysozoa</taxon>
        <taxon>Arthropoda</taxon>
        <taxon>Myriapoda</taxon>
        <taxon>Chilopoda</taxon>
        <taxon>Pleurostigmophora</taxon>
        <taxon>Geophilomorpha</taxon>
        <taxon>Linotaeniidae</taxon>
        <taxon>Strigamia</taxon>
    </lineage>
</organism>
<name>T1JAN0_STRMM</name>
<feature type="transmembrane region" description="Helical" evidence="1">
    <location>
        <begin position="6"/>
        <end position="24"/>
    </location>
</feature>
<dbReference type="HOGENOM" id="CLU_2747456_0_0_1"/>
<keyword evidence="1" id="KW-0812">Transmembrane</keyword>
<evidence type="ECO:0000313" key="3">
    <source>
        <dbReference type="Proteomes" id="UP000014500"/>
    </source>
</evidence>
<evidence type="ECO:0000313" key="2">
    <source>
        <dbReference type="EnsemblMetazoa" id="SMAR010799-PA"/>
    </source>
</evidence>
<protein>
    <submittedName>
        <fullName evidence="2">Uncharacterized protein</fullName>
    </submittedName>
</protein>
<proteinExistence type="predicted"/>
<keyword evidence="1" id="KW-0472">Membrane</keyword>
<reference evidence="3" key="1">
    <citation type="submission" date="2011-05" db="EMBL/GenBank/DDBJ databases">
        <authorList>
            <person name="Richards S.R."/>
            <person name="Qu J."/>
            <person name="Jiang H."/>
            <person name="Jhangiani S.N."/>
            <person name="Agravi P."/>
            <person name="Goodspeed R."/>
            <person name="Gross S."/>
            <person name="Mandapat C."/>
            <person name="Jackson L."/>
            <person name="Mathew T."/>
            <person name="Pu L."/>
            <person name="Thornton R."/>
            <person name="Saada N."/>
            <person name="Wilczek-Boney K.B."/>
            <person name="Lee S."/>
            <person name="Kovar C."/>
            <person name="Wu Y."/>
            <person name="Scherer S.E."/>
            <person name="Worley K.C."/>
            <person name="Muzny D.M."/>
            <person name="Gibbs R."/>
        </authorList>
    </citation>
    <scope>NUCLEOTIDE SEQUENCE</scope>
    <source>
        <strain evidence="3">Brora</strain>
    </source>
</reference>
<reference evidence="2" key="2">
    <citation type="submission" date="2015-02" db="UniProtKB">
        <authorList>
            <consortium name="EnsemblMetazoa"/>
        </authorList>
    </citation>
    <scope>IDENTIFICATION</scope>
</reference>
<dbReference type="AlphaFoldDB" id="T1JAN0"/>
<sequence>MKYQQLVMIAFFCLGLSLNEYIFVQGMKDNNGISETDPAKVCDAKDELHCKQVCKMVQSYTPFELDYKCVK</sequence>
<keyword evidence="1" id="KW-1133">Transmembrane helix</keyword>
<accession>T1JAN0</accession>
<keyword evidence="3" id="KW-1185">Reference proteome</keyword>
<dbReference type="EMBL" id="JH432001">
    <property type="status" value="NOT_ANNOTATED_CDS"/>
    <property type="molecule type" value="Genomic_DNA"/>
</dbReference>
<dbReference type="Proteomes" id="UP000014500">
    <property type="component" value="Unassembled WGS sequence"/>
</dbReference>